<dbReference type="Proteomes" id="UP000807115">
    <property type="component" value="Chromosome 2"/>
</dbReference>
<evidence type="ECO:0000313" key="2">
    <source>
        <dbReference type="Proteomes" id="UP000807115"/>
    </source>
</evidence>
<sequence>MDFLERQARPTTGEDNAELVLMCISSYCPTPDCSFQLQRLEIGWYLTYQAVHFDYYRSDCLTGMLIFPLPLNMHRD</sequence>
<proteinExistence type="predicted"/>
<accession>A0A921RTZ1</accession>
<organism evidence="1 2">
    <name type="scientific">Sorghum bicolor</name>
    <name type="common">Sorghum</name>
    <name type="synonym">Sorghum vulgare</name>
    <dbReference type="NCBI Taxonomy" id="4558"/>
    <lineage>
        <taxon>Eukaryota</taxon>
        <taxon>Viridiplantae</taxon>
        <taxon>Streptophyta</taxon>
        <taxon>Embryophyta</taxon>
        <taxon>Tracheophyta</taxon>
        <taxon>Spermatophyta</taxon>
        <taxon>Magnoliopsida</taxon>
        <taxon>Liliopsida</taxon>
        <taxon>Poales</taxon>
        <taxon>Poaceae</taxon>
        <taxon>PACMAD clade</taxon>
        <taxon>Panicoideae</taxon>
        <taxon>Andropogonodae</taxon>
        <taxon>Andropogoneae</taxon>
        <taxon>Sorghinae</taxon>
        <taxon>Sorghum</taxon>
    </lineage>
</organism>
<gene>
    <name evidence="1" type="ORF">BDA96_02G358300</name>
</gene>
<reference evidence="1" key="1">
    <citation type="journal article" date="2019" name="BMC Genomics">
        <title>A new reference genome for Sorghum bicolor reveals high levels of sequence similarity between sweet and grain genotypes: implications for the genetics of sugar metabolism.</title>
        <authorList>
            <person name="Cooper E.A."/>
            <person name="Brenton Z.W."/>
            <person name="Flinn B.S."/>
            <person name="Jenkins J."/>
            <person name="Shu S."/>
            <person name="Flowers D."/>
            <person name="Luo F."/>
            <person name="Wang Y."/>
            <person name="Xia P."/>
            <person name="Barry K."/>
            <person name="Daum C."/>
            <person name="Lipzen A."/>
            <person name="Yoshinaga Y."/>
            <person name="Schmutz J."/>
            <person name="Saski C."/>
            <person name="Vermerris W."/>
            <person name="Kresovich S."/>
        </authorList>
    </citation>
    <scope>NUCLEOTIDE SEQUENCE</scope>
</reference>
<protein>
    <submittedName>
        <fullName evidence="1">Uncharacterized protein</fullName>
    </submittedName>
</protein>
<comment type="caution">
    <text evidence="1">The sequence shown here is derived from an EMBL/GenBank/DDBJ whole genome shotgun (WGS) entry which is preliminary data.</text>
</comment>
<evidence type="ECO:0000313" key="1">
    <source>
        <dbReference type="EMBL" id="KAG0545400.1"/>
    </source>
</evidence>
<reference evidence="1" key="2">
    <citation type="submission" date="2020-10" db="EMBL/GenBank/DDBJ databases">
        <authorList>
            <person name="Cooper E.A."/>
            <person name="Brenton Z.W."/>
            <person name="Flinn B.S."/>
            <person name="Jenkins J."/>
            <person name="Shu S."/>
            <person name="Flowers D."/>
            <person name="Luo F."/>
            <person name="Wang Y."/>
            <person name="Xia P."/>
            <person name="Barry K."/>
            <person name="Daum C."/>
            <person name="Lipzen A."/>
            <person name="Yoshinaga Y."/>
            <person name="Schmutz J."/>
            <person name="Saski C."/>
            <person name="Vermerris W."/>
            <person name="Kresovich S."/>
        </authorList>
    </citation>
    <scope>NUCLEOTIDE SEQUENCE</scope>
</reference>
<name>A0A921RTZ1_SORBI</name>
<dbReference type="AlphaFoldDB" id="A0A921RTZ1"/>
<dbReference type="EMBL" id="CM027681">
    <property type="protein sequence ID" value="KAG0545400.1"/>
    <property type="molecule type" value="Genomic_DNA"/>
</dbReference>